<protein>
    <recommendedName>
        <fullName evidence="4">Type II secretion system protein GspC N-terminal domain-containing protein</fullName>
    </recommendedName>
</protein>
<evidence type="ECO:0000256" key="1">
    <source>
        <dbReference type="SAM" id="MobiDB-lite"/>
    </source>
</evidence>
<keyword evidence="2" id="KW-0472">Membrane</keyword>
<keyword evidence="2" id="KW-0812">Transmembrane</keyword>
<evidence type="ECO:0000256" key="2">
    <source>
        <dbReference type="SAM" id="Phobius"/>
    </source>
</evidence>
<name>A0A6J4IDM8_9BACT</name>
<organism evidence="3">
    <name type="scientific">uncultured Armatimonadetes bacterium</name>
    <dbReference type="NCBI Taxonomy" id="157466"/>
    <lineage>
        <taxon>Bacteria</taxon>
        <taxon>Bacillati</taxon>
        <taxon>Armatimonadota</taxon>
        <taxon>environmental samples</taxon>
    </lineage>
</organism>
<keyword evidence="2" id="KW-1133">Transmembrane helix</keyword>
<reference evidence="3" key="1">
    <citation type="submission" date="2020-02" db="EMBL/GenBank/DDBJ databases">
        <authorList>
            <person name="Meier V. D."/>
        </authorList>
    </citation>
    <scope>NUCLEOTIDE SEQUENCE</scope>
    <source>
        <strain evidence="3">AVDCRST_MAG63</strain>
    </source>
</reference>
<gene>
    <name evidence="3" type="ORF">AVDCRST_MAG63-1734</name>
</gene>
<feature type="transmembrane region" description="Helical" evidence="2">
    <location>
        <begin position="12"/>
        <end position="32"/>
    </location>
</feature>
<dbReference type="AlphaFoldDB" id="A0A6J4IDM8"/>
<sequence>MKKIDKKELPKLIALVVLSAGVFGFAATQFMAPPKTNAGTPAQSGKGAASSDAAVQPPAGQDAEGAGDPSEFHVQDLAIVTTGKDPFVPNGPAAPPEPKVPAAMAPVRVAAAAPAPAAAPMPPLPTSMGGPPPFPAPGVQVQEVRRPQPALAVRPVVPAPLPPPSYTVTGVVRDETPDACSGKVAILRGGAGNEERRFVRCGDPVGNGFRVIAVHRDSVEIESGDRRVILTLGGQSRAK</sequence>
<evidence type="ECO:0008006" key="4">
    <source>
        <dbReference type="Google" id="ProtNLM"/>
    </source>
</evidence>
<accession>A0A6J4IDM8</accession>
<proteinExistence type="predicted"/>
<evidence type="ECO:0000313" key="3">
    <source>
        <dbReference type="EMBL" id="CAA9247402.1"/>
    </source>
</evidence>
<dbReference type="EMBL" id="CADCTO010000223">
    <property type="protein sequence ID" value="CAA9247402.1"/>
    <property type="molecule type" value="Genomic_DNA"/>
</dbReference>
<feature type="region of interest" description="Disordered" evidence="1">
    <location>
        <begin position="33"/>
        <end position="69"/>
    </location>
</feature>